<dbReference type="EMBL" id="BSXV01005364">
    <property type="protein sequence ID" value="GMF02114.1"/>
    <property type="molecule type" value="Genomic_DNA"/>
</dbReference>
<gene>
    <name evidence="1" type="ORF">Cboi01_000603300</name>
</gene>
<evidence type="ECO:0000313" key="2">
    <source>
        <dbReference type="Proteomes" id="UP001165101"/>
    </source>
</evidence>
<sequence>MIQQNNFQQYSHLSNKLDRINRGLDVLLQRTNQSSTGLSPPQLPKMATPPLSAFMSPGMYPQGSHLQQQQQQQQMNFSHAPSPMNLNSVFSPSNNNINTGNTNNTGSTVKSVNEQETITPQSDELFYNVTPFRDIKAVSYNFNLPFTRELGYNLEKDYNLINLPLKYDLINIGLLNYETCLKLVEISRREYTEWASFPTNQTPKQLLDNIRKESPLLLSVCCVLGLKHCKDPIQTISKDLFGDILSITSTLISLTVNNIPQSKEFLQIMD</sequence>
<proteinExistence type="predicted"/>
<keyword evidence="2" id="KW-1185">Reference proteome</keyword>
<comment type="caution">
    <text evidence="1">The sequence shown here is derived from an EMBL/GenBank/DDBJ whole genome shotgun (WGS) entry which is preliminary data.</text>
</comment>
<reference evidence="1" key="1">
    <citation type="submission" date="2023-04" db="EMBL/GenBank/DDBJ databases">
        <title>Candida boidinii NBRC 1967.</title>
        <authorList>
            <person name="Ichikawa N."/>
            <person name="Sato H."/>
            <person name="Tonouchi N."/>
        </authorList>
    </citation>
    <scope>NUCLEOTIDE SEQUENCE</scope>
    <source>
        <strain evidence="1">NBRC 1967</strain>
    </source>
</reference>
<accession>A0ACB5U4M2</accession>
<protein>
    <submittedName>
        <fullName evidence="1">Unnamed protein product</fullName>
    </submittedName>
</protein>
<dbReference type="Proteomes" id="UP001165101">
    <property type="component" value="Unassembled WGS sequence"/>
</dbReference>
<organism evidence="1 2">
    <name type="scientific">Candida boidinii</name>
    <name type="common">Yeast</name>
    <dbReference type="NCBI Taxonomy" id="5477"/>
    <lineage>
        <taxon>Eukaryota</taxon>
        <taxon>Fungi</taxon>
        <taxon>Dikarya</taxon>
        <taxon>Ascomycota</taxon>
        <taxon>Saccharomycotina</taxon>
        <taxon>Pichiomycetes</taxon>
        <taxon>Pichiales</taxon>
        <taxon>Pichiaceae</taxon>
        <taxon>Ogataea</taxon>
        <taxon>Ogataea/Candida clade</taxon>
    </lineage>
</organism>
<name>A0ACB5U4M2_CANBO</name>
<evidence type="ECO:0000313" key="1">
    <source>
        <dbReference type="EMBL" id="GMF02114.1"/>
    </source>
</evidence>